<evidence type="ECO:0000313" key="5">
    <source>
        <dbReference type="RefSeq" id="XP_022721077.1"/>
    </source>
</evidence>
<dbReference type="OrthoDB" id="1660466at2759"/>
<evidence type="ECO:0000256" key="3">
    <source>
        <dbReference type="SAM" id="SignalP"/>
    </source>
</evidence>
<keyword evidence="4" id="KW-1185">Reference proteome</keyword>
<proteinExistence type="predicted"/>
<organism evidence="4 5">
    <name type="scientific">Durio zibethinus</name>
    <name type="common">Durian</name>
    <dbReference type="NCBI Taxonomy" id="66656"/>
    <lineage>
        <taxon>Eukaryota</taxon>
        <taxon>Viridiplantae</taxon>
        <taxon>Streptophyta</taxon>
        <taxon>Embryophyta</taxon>
        <taxon>Tracheophyta</taxon>
        <taxon>Spermatophyta</taxon>
        <taxon>Magnoliopsida</taxon>
        <taxon>eudicotyledons</taxon>
        <taxon>Gunneridae</taxon>
        <taxon>Pentapetalae</taxon>
        <taxon>rosids</taxon>
        <taxon>malvids</taxon>
        <taxon>Malvales</taxon>
        <taxon>Malvaceae</taxon>
        <taxon>Helicteroideae</taxon>
        <taxon>Durio</taxon>
    </lineage>
</organism>
<dbReference type="GeneID" id="111278718"/>
<sequence length="138" mass="15218">MMLKFFAFFLFATALSCWKLEGFPTLETQDFNLSEPVLQGQEIHVAISVFTHSNRTVGLGAKDDKQDYQKKHQNFLSKKSKGGRSGGGRGGADIGHRPRPAKNAAFSLVSQPFFLSTAVMHISLTVILAFPSLVIKLF</sequence>
<keyword evidence="2" id="KW-0472">Membrane</keyword>
<dbReference type="PROSITE" id="PS51257">
    <property type="entry name" value="PROKAR_LIPOPROTEIN"/>
    <property type="match status" value="1"/>
</dbReference>
<evidence type="ECO:0000256" key="1">
    <source>
        <dbReference type="SAM" id="MobiDB-lite"/>
    </source>
</evidence>
<protein>
    <submittedName>
        <fullName evidence="5">Uncharacterized protein LOC111278718 isoform X1</fullName>
    </submittedName>
</protein>
<evidence type="ECO:0000313" key="4">
    <source>
        <dbReference type="Proteomes" id="UP000515121"/>
    </source>
</evidence>
<feature type="signal peptide" evidence="3">
    <location>
        <begin position="1"/>
        <end position="22"/>
    </location>
</feature>
<dbReference type="RefSeq" id="XP_022721077.1">
    <property type="nucleotide sequence ID" value="XM_022865342.1"/>
</dbReference>
<gene>
    <name evidence="5" type="primary">LOC111278718</name>
</gene>
<keyword evidence="2" id="KW-1133">Transmembrane helix</keyword>
<dbReference type="AlphaFoldDB" id="A0A6P5WZW3"/>
<keyword evidence="2" id="KW-0812">Transmembrane</keyword>
<feature type="chain" id="PRO_5028289662" evidence="3">
    <location>
        <begin position="23"/>
        <end position="138"/>
    </location>
</feature>
<dbReference type="Proteomes" id="UP000515121">
    <property type="component" value="Unplaced"/>
</dbReference>
<evidence type="ECO:0000256" key="2">
    <source>
        <dbReference type="SAM" id="Phobius"/>
    </source>
</evidence>
<keyword evidence="3" id="KW-0732">Signal</keyword>
<accession>A0A6P5WZW3</accession>
<feature type="transmembrane region" description="Helical" evidence="2">
    <location>
        <begin position="113"/>
        <end position="135"/>
    </location>
</feature>
<feature type="compositionally biased region" description="Gly residues" evidence="1">
    <location>
        <begin position="83"/>
        <end position="93"/>
    </location>
</feature>
<reference evidence="5" key="1">
    <citation type="submission" date="2025-08" db="UniProtKB">
        <authorList>
            <consortium name="RefSeq"/>
        </authorList>
    </citation>
    <scope>IDENTIFICATION</scope>
    <source>
        <tissue evidence="5">Fruit stalk</tissue>
    </source>
</reference>
<dbReference type="KEGG" id="dzi:111278718"/>
<name>A0A6P5WZW3_DURZI</name>
<feature type="region of interest" description="Disordered" evidence="1">
    <location>
        <begin position="74"/>
        <end position="98"/>
    </location>
</feature>